<dbReference type="Proteomes" id="UP000006867">
    <property type="component" value="Chromosome"/>
</dbReference>
<gene>
    <name evidence="2" type="ordered locus">BATR1942_08570</name>
</gene>
<protein>
    <submittedName>
        <fullName evidence="2">Acetyltransferase</fullName>
    </submittedName>
</protein>
<keyword evidence="3" id="KW-1185">Reference proteome</keyword>
<name>A0ABN3ZB31_BACA1</name>
<evidence type="ECO:0000313" key="3">
    <source>
        <dbReference type="Proteomes" id="UP000006867"/>
    </source>
</evidence>
<dbReference type="CDD" id="cd04301">
    <property type="entry name" value="NAT_SF"/>
    <property type="match status" value="1"/>
</dbReference>
<dbReference type="NCBIfam" id="TIGR03827">
    <property type="entry name" value="GNAT_ablB"/>
    <property type="match status" value="1"/>
</dbReference>
<dbReference type="Pfam" id="PF00583">
    <property type="entry name" value="Acetyltransf_1"/>
    <property type="match status" value="1"/>
</dbReference>
<dbReference type="InterPro" id="IPR016181">
    <property type="entry name" value="Acyl_CoA_acyltransferase"/>
</dbReference>
<accession>A0ABN3ZB31</accession>
<proteinExistence type="predicted"/>
<organism evidence="2 3">
    <name type="scientific">Bacillus atrophaeus (strain 1942)</name>
    <dbReference type="NCBI Taxonomy" id="720555"/>
    <lineage>
        <taxon>Bacteria</taxon>
        <taxon>Bacillati</taxon>
        <taxon>Bacillota</taxon>
        <taxon>Bacilli</taxon>
        <taxon>Bacillales</taxon>
        <taxon>Bacillaceae</taxon>
        <taxon>Bacillus</taxon>
    </lineage>
</organism>
<dbReference type="InterPro" id="IPR000182">
    <property type="entry name" value="GNAT_dom"/>
</dbReference>
<dbReference type="EMBL" id="CP002207">
    <property type="protein sequence ID" value="ADP32647.1"/>
    <property type="molecule type" value="Genomic_DNA"/>
</dbReference>
<reference evidence="2 3" key="1">
    <citation type="journal article" date="2011" name="Front. Microbiol.">
        <title>Genomic signatures of strain selection and enhancement in Bacillus atrophaeus var. globigii, a historical biowarfare simulant.</title>
        <authorList>
            <person name="Gibbons H.S."/>
            <person name="Broomall S.M."/>
            <person name="McNew L.A."/>
            <person name="Daligault H."/>
            <person name="Chapman C."/>
            <person name="Bruce D."/>
            <person name="Karavis M."/>
            <person name="Krepps M."/>
            <person name="McGregor P.A."/>
            <person name="Hong C."/>
            <person name="Park K.H."/>
            <person name="Akmal A."/>
            <person name="Feldman A."/>
            <person name="Lin J.S."/>
            <person name="Chang W.E."/>
            <person name="Higgs B.W."/>
            <person name="Demirev P."/>
            <person name="Lindquist J."/>
            <person name="Liem A."/>
            <person name="Fochler E."/>
            <person name="Read T.D."/>
            <person name="Tapia R."/>
            <person name="Johnson S."/>
            <person name="Bishop-Lilly K.A."/>
            <person name="Detter C."/>
            <person name="Han C."/>
            <person name="Sozhamannan S."/>
            <person name="Rosenzweig C.N."/>
            <person name="Skowronski E.W."/>
        </authorList>
    </citation>
    <scope>NUCLEOTIDE SEQUENCE [LARGE SCALE GENOMIC DNA]</scope>
    <source>
        <strain evidence="2 3">1942</strain>
    </source>
</reference>
<feature type="domain" description="N-acetyltransferase" evidence="1">
    <location>
        <begin position="125"/>
        <end position="275"/>
    </location>
</feature>
<sequence>MIRVMKREGVSAYVDIDRFNERIRVVRYDGKIENALPEILAAAKKELAEKVIVYAKQQDEAELAKHLFVTEGLLDGYYLGHRAAVMVRYLSENRRLTNSYLAELEIVETLYKKSPSIRLTATPPFLMSRCEPRDIHQLSMLYKKVFRTYPTPIFDPVYIEKTMNDNTVYYAMFDDGRLIGAASAEANPALGHAEITDCAVLKEYRGHSLMNHLIAALEKEMADREIFHVFSLARAASYGMNAVLHQSGYSYRGRLINNCYIYESLENMNVWCKTL</sequence>
<evidence type="ECO:0000313" key="2">
    <source>
        <dbReference type="EMBL" id="ADP32647.1"/>
    </source>
</evidence>
<evidence type="ECO:0000259" key="1">
    <source>
        <dbReference type="PROSITE" id="PS51186"/>
    </source>
</evidence>
<dbReference type="InterPro" id="IPR022525">
    <property type="entry name" value="GNAT_AblB"/>
</dbReference>
<dbReference type="PROSITE" id="PS51186">
    <property type="entry name" value="GNAT"/>
    <property type="match status" value="1"/>
</dbReference>
<dbReference type="RefSeq" id="WP_003325748.1">
    <property type="nucleotide sequence ID" value="NC_014639.1"/>
</dbReference>
<dbReference type="SUPFAM" id="SSF55729">
    <property type="entry name" value="Acyl-CoA N-acyltransferases (Nat)"/>
    <property type="match status" value="1"/>
</dbReference>
<dbReference type="Gene3D" id="3.40.630.30">
    <property type="match status" value="1"/>
</dbReference>